<evidence type="ECO:0000259" key="13">
    <source>
        <dbReference type="Pfam" id="PF00593"/>
    </source>
</evidence>
<evidence type="ECO:0000256" key="9">
    <source>
        <dbReference type="ARBA" id="ARBA00023237"/>
    </source>
</evidence>
<dbReference type="Gene3D" id="2.40.170.20">
    <property type="entry name" value="TonB-dependent receptor, beta-barrel domain"/>
    <property type="match status" value="1"/>
</dbReference>
<keyword evidence="6 11" id="KW-0798">TonB box</keyword>
<dbReference type="CDD" id="cd01347">
    <property type="entry name" value="ligand_gated_channel"/>
    <property type="match status" value="1"/>
</dbReference>
<feature type="compositionally biased region" description="Polar residues" evidence="12">
    <location>
        <begin position="1"/>
        <end position="10"/>
    </location>
</feature>
<name>A0A2G9C3W5_9BURK</name>
<keyword evidence="9 10" id="KW-0998">Cell outer membrane</keyword>
<proteinExistence type="inferred from homology"/>
<evidence type="ECO:0000313" key="16">
    <source>
        <dbReference type="Proteomes" id="UP000231501"/>
    </source>
</evidence>
<evidence type="ECO:0008006" key="17">
    <source>
        <dbReference type="Google" id="ProtNLM"/>
    </source>
</evidence>
<dbReference type="AlphaFoldDB" id="A0A2G9C3W5"/>
<dbReference type="Pfam" id="PF07715">
    <property type="entry name" value="Plug"/>
    <property type="match status" value="1"/>
</dbReference>
<dbReference type="Gene3D" id="2.170.130.10">
    <property type="entry name" value="TonB-dependent receptor, plug domain"/>
    <property type="match status" value="1"/>
</dbReference>
<dbReference type="PROSITE" id="PS52016">
    <property type="entry name" value="TONB_DEPENDENT_REC_3"/>
    <property type="match status" value="1"/>
</dbReference>
<dbReference type="Proteomes" id="UP000231501">
    <property type="component" value="Unassembled WGS sequence"/>
</dbReference>
<keyword evidence="16" id="KW-1185">Reference proteome</keyword>
<comment type="caution">
    <text evidence="15">The sequence shown here is derived from an EMBL/GenBank/DDBJ whole genome shotgun (WGS) entry which is preliminary data.</text>
</comment>
<evidence type="ECO:0000256" key="8">
    <source>
        <dbReference type="ARBA" id="ARBA00023170"/>
    </source>
</evidence>
<feature type="domain" description="TonB-dependent receptor plug" evidence="14">
    <location>
        <begin position="100"/>
        <end position="218"/>
    </location>
</feature>
<keyword evidence="3 10" id="KW-0813">Transport</keyword>
<dbReference type="Pfam" id="PF00593">
    <property type="entry name" value="TonB_dep_Rec_b-barrel"/>
    <property type="match status" value="1"/>
</dbReference>
<evidence type="ECO:0000256" key="5">
    <source>
        <dbReference type="ARBA" id="ARBA00022692"/>
    </source>
</evidence>
<feature type="region of interest" description="Disordered" evidence="12">
    <location>
        <begin position="1"/>
        <end position="38"/>
    </location>
</feature>
<dbReference type="PANTHER" id="PTHR47234">
    <property type="match status" value="1"/>
</dbReference>
<dbReference type="InterPro" id="IPR039426">
    <property type="entry name" value="TonB-dep_rcpt-like"/>
</dbReference>
<evidence type="ECO:0000313" key="15">
    <source>
        <dbReference type="EMBL" id="PIM51140.1"/>
    </source>
</evidence>
<evidence type="ECO:0000256" key="3">
    <source>
        <dbReference type="ARBA" id="ARBA00022448"/>
    </source>
</evidence>
<keyword evidence="5 10" id="KW-0812">Transmembrane</keyword>
<dbReference type="InterPro" id="IPR012910">
    <property type="entry name" value="Plug_dom"/>
</dbReference>
<dbReference type="EMBL" id="PEOG01000078">
    <property type="protein sequence ID" value="PIM51140.1"/>
    <property type="molecule type" value="Genomic_DNA"/>
</dbReference>
<reference evidence="15 16" key="1">
    <citation type="submission" date="2017-11" db="EMBL/GenBank/DDBJ databases">
        <title>Draft genome sequence of Mitsuaria sp. HWN-4.</title>
        <authorList>
            <person name="Gundlapally S.R."/>
        </authorList>
    </citation>
    <scope>NUCLEOTIDE SEQUENCE [LARGE SCALE GENOMIC DNA]</scope>
    <source>
        <strain evidence="15 16">HWN-4</strain>
    </source>
</reference>
<evidence type="ECO:0000259" key="14">
    <source>
        <dbReference type="Pfam" id="PF07715"/>
    </source>
</evidence>
<evidence type="ECO:0000256" key="6">
    <source>
        <dbReference type="ARBA" id="ARBA00023077"/>
    </source>
</evidence>
<comment type="subcellular location">
    <subcellularLocation>
        <location evidence="1 10">Cell outer membrane</location>
        <topology evidence="1 10">Multi-pass membrane protein</topology>
    </subcellularLocation>
</comment>
<evidence type="ECO:0000256" key="1">
    <source>
        <dbReference type="ARBA" id="ARBA00004571"/>
    </source>
</evidence>
<dbReference type="InterPro" id="IPR000531">
    <property type="entry name" value="Beta-barrel_TonB"/>
</dbReference>
<organism evidence="15 16">
    <name type="scientific">Roseateles chitinivorans</name>
    <dbReference type="NCBI Taxonomy" id="2917965"/>
    <lineage>
        <taxon>Bacteria</taxon>
        <taxon>Pseudomonadati</taxon>
        <taxon>Pseudomonadota</taxon>
        <taxon>Betaproteobacteria</taxon>
        <taxon>Burkholderiales</taxon>
        <taxon>Sphaerotilaceae</taxon>
        <taxon>Roseateles</taxon>
    </lineage>
</organism>
<keyword evidence="4 10" id="KW-1134">Transmembrane beta strand</keyword>
<keyword evidence="7 10" id="KW-0472">Membrane</keyword>
<evidence type="ECO:0000256" key="2">
    <source>
        <dbReference type="ARBA" id="ARBA00009810"/>
    </source>
</evidence>
<protein>
    <recommendedName>
        <fullName evidence="17">TonB-dependent receptor</fullName>
    </recommendedName>
</protein>
<evidence type="ECO:0000256" key="7">
    <source>
        <dbReference type="ARBA" id="ARBA00023136"/>
    </source>
</evidence>
<sequence>MTTDTGEATPQNPPPRAHRVIPRARSGPPRGVPVSSAGATHPAFHQFASGSMRKNNQLSLSLSAAAALLCCAQIAQAQAQDTTQLQRVEVTGSNIKRLASETASPVQVYNREEIRRTGANTVRQVLDTLTSTSSSEIKDDGNTSSFASGASGVSMRGLGKGATLVLLNGRRVANFGLADGAKDTFVNVDSIPADAVERVEILKDGASAIYGSDAMAGVINIITRRSYNGVGASASYTFNENPSLGAQRQASIVAGFGDLEKDRFNVFANIEAYRREGYTVADVKDDYPAWHKSFYLASFGDPSLNSYPGNLRVGTNRVPVAGCTTLNSAGQCVTDINGLNPVSDPAKRVNLFSAARLKVTEDIQAFAEVSYSKTTTEYLTVPMAIGAGATSRWYDGYNKVAQSVAHPVLSAINPANPTGQPRGIDYRFMDDPSLFNYDGTGKQYRVLTGLQGSFRDMDWEVSVGRNAAEADKLARWGSRELFTAVESGEYKIGGGNSRELLERLFPVNGSKGKNHQTWVDAKLSGELMQLPGGPLAFALGAEHRQEGVSIKSTDNVLKAQIVGRGSVLIDGERNLDAAFLELNAPVWKGLELNGALRFDKASGFDGRVSPKLGVRYEVSPQLLLRGTVAGGFRAPNIPETLGQVGVTGFFNNTVDPARCATATAVSDILKKGTAADQADAALALASGCRASVPAMISANPNLKPETSKSITLGFVFEPTRNASIAVDYFKIERKNEINSRDPDYVLEREGKPGYETMISRAPLTAQEQAWVDRANQLSGGSLAWQAGQITSLLLQYENFGKTETSGVDIDVKGRVSAGSFGTLNLGVAATYALTYKPWDVDANKWRPNQVGMYENPRLKAVFSAYWNKGDWTTGLRFNYTSRTALNRDETDLASWGEAACQTRLKPGALPCFIDEDLRTDFSLGYTGIKNLRLSLNINNLMGDERPVNLRDGYRIRPRSYKIGASYDF</sequence>
<gene>
    <name evidence="15" type="ORF">CS062_21365</name>
</gene>
<dbReference type="GO" id="GO:0009279">
    <property type="term" value="C:cell outer membrane"/>
    <property type="evidence" value="ECO:0007669"/>
    <property type="project" value="UniProtKB-SubCell"/>
</dbReference>
<dbReference type="SUPFAM" id="SSF56935">
    <property type="entry name" value="Porins"/>
    <property type="match status" value="1"/>
</dbReference>
<evidence type="ECO:0000256" key="10">
    <source>
        <dbReference type="PROSITE-ProRule" id="PRU01360"/>
    </source>
</evidence>
<dbReference type="InterPro" id="IPR036942">
    <property type="entry name" value="Beta-barrel_TonB_sf"/>
</dbReference>
<evidence type="ECO:0000256" key="4">
    <source>
        <dbReference type="ARBA" id="ARBA00022452"/>
    </source>
</evidence>
<evidence type="ECO:0000256" key="12">
    <source>
        <dbReference type="SAM" id="MobiDB-lite"/>
    </source>
</evidence>
<dbReference type="PANTHER" id="PTHR47234:SF2">
    <property type="entry name" value="TONB-DEPENDENT RECEPTOR"/>
    <property type="match status" value="1"/>
</dbReference>
<feature type="domain" description="TonB-dependent receptor-like beta-barrel" evidence="13">
    <location>
        <begin position="427"/>
        <end position="940"/>
    </location>
</feature>
<accession>A0A2G9C3W5</accession>
<comment type="similarity">
    <text evidence="2 10 11">Belongs to the TonB-dependent receptor family.</text>
</comment>
<dbReference type="InterPro" id="IPR037066">
    <property type="entry name" value="Plug_dom_sf"/>
</dbReference>
<evidence type="ECO:0000256" key="11">
    <source>
        <dbReference type="RuleBase" id="RU003357"/>
    </source>
</evidence>
<keyword evidence="8" id="KW-0675">Receptor</keyword>